<evidence type="ECO:0000313" key="2">
    <source>
        <dbReference type="Proteomes" id="UP000679749"/>
    </source>
</evidence>
<gene>
    <name evidence="1" type="ORF">KHA99_22190</name>
</gene>
<keyword evidence="1" id="KW-0547">Nucleotide-binding</keyword>
<accession>A0A942UA24</accession>
<sequence>MIKEILDKFFKTTQTTPQPKEPPISQAEVEALINAKLKEHAATIENVVAEKVIEKQNAGEDDYKLTSKQVEYALSLIDKVKDEFELAIAPTELTVKDLNRLIAYQRYKNKGTLINLLKKGVLKKK</sequence>
<dbReference type="GO" id="GO:0005524">
    <property type="term" value="F:ATP binding"/>
    <property type="evidence" value="ECO:0007669"/>
    <property type="project" value="UniProtKB-KW"/>
</dbReference>
<proteinExistence type="predicted"/>
<keyword evidence="1" id="KW-0067">ATP-binding</keyword>
<dbReference type="EMBL" id="JAGYPF010000004">
    <property type="protein sequence ID" value="MBS4215156.1"/>
    <property type="molecule type" value="Genomic_DNA"/>
</dbReference>
<evidence type="ECO:0000313" key="1">
    <source>
        <dbReference type="EMBL" id="MBS4215156.1"/>
    </source>
</evidence>
<protein>
    <submittedName>
        <fullName evidence="1">ABC transporter ATP-binding protein</fullName>
    </submittedName>
</protein>
<organism evidence="1 2">
    <name type="scientific">Neobacillus rhizophilus</name>
    <dbReference type="NCBI Taxonomy" id="2833579"/>
    <lineage>
        <taxon>Bacteria</taxon>
        <taxon>Bacillati</taxon>
        <taxon>Bacillota</taxon>
        <taxon>Bacilli</taxon>
        <taxon>Bacillales</taxon>
        <taxon>Bacillaceae</taxon>
        <taxon>Neobacillus</taxon>
    </lineage>
</organism>
<keyword evidence="2" id="KW-1185">Reference proteome</keyword>
<comment type="caution">
    <text evidence="1">The sequence shown here is derived from an EMBL/GenBank/DDBJ whole genome shotgun (WGS) entry which is preliminary data.</text>
</comment>
<name>A0A942UA24_9BACI</name>
<dbReference type="AlphaFoldDB" id="A0A942UA24"/>
<reference evidence="1" key="1">
    <citation type="submission" date="2021-05" db="EMBL/GenBank/DDBJ databases">
        <title>Novel Bacillus species.</title>
        <authorList>
            <person name="Liu G."/>
        </authorList>
    </citation>
    <scope>NUCLEOTIDE SEQUENCE</scope>
    <source>
        <strain evidence="1">FJAT-49825</strain>
    </source>
</reference>
<dbReference type="Proteomes" id="UP000679749">
    <property type="component" value="Unassembled WGS sequence"/>
</dbReference>